<dbReference type="SUPFAM" id="SSF48371">
    <property type="entry name" value="ARM repeat"/>
    <property type="match status" value="3"/>
</dbReference>
<evidence type="ECO:0008006" key="7">
    <source>
        <dbReference type="Google" id="ProtNLM"/>
    </source>
</evidence>
<reference evidence="5" key="1">
    <citation type="submission" date="2020-08" db="EMBL/GenBank/DDBJ databases">
        <title>Plant Genome Project.</title>
        <authorList>
            <person name="Zhang R.-G."/>
        </authorList>
    </citation>
    <scope>NUCLEOTIDE SEQUENCE</scope>
    <source>
        <strain evidence="5">WSP0</strain>
        <tissue evidence="5">Leaf</tissue>
    </source>
</reference>
<dbReference type="InterPro" id="IPR052575">
    <property type="entry name" value="SSU_processome_comp_20"/>
</dbReference>
<evidence type="ECO:0000259" key="2">
    <source>
        <dbReference type="Pfam" id="PF07539"/>
    </source>
</evidence>
<dbReference type="PANTHER" id="PTHR17695:SF11">
    <property type="entry name" value="SMALL SUBUNIT PROCESSOME COMPONENT 20 HOMOLOG"/>
    <property type="match status" value="1"/>
</dbReference>
<dbReference type="Pfam" id="PF20416">
    <property type="entry name" value="UTP20"/>
    <property type="match status" value="1"/>
</dbReference>
<accession>A0AAV6IV40</accession>
<dbReference type="InterPro" id="IPR011989">
    <property type="entry name" value="ARM-like"/>
</dbReference>
<feature type="domain" description="U3 small nucleolar RNA-associated protein 20" evidence="3">
    <location>
        <begin position="1809"/>
        <end position="2025"/>
    </location>
</feature>
<dbReference type="GO" id="GO:0030686">
    <property type="term" value="C:90S preribosome"/>
    <property type="evidence" value="ECO:0007669"/>
    <property type="project" value="TreeGrafter"/>
</dbReference>
<dbReference type="InterPro" id="IPR046523">
    <property type="entry name" value="UTP20_dom"/>
</dbReference>
<feature type="domain" description="U3 small nucleolar RNA-associated protein 20 N-terminal" evidence="2">
    <location>
        <begin position="939"/>
        <end position="1589"/>
    </location>
</feature>
<evidence type="ECO:0000259" key="4">
    <source>
        <dbReference type="Pfam" id="PF23099"/>
    </source>
</evidence>
<gene>
    <name evidence="5" type="ORF">RHGRI_026116</name>
</gene>
<dbReference type="PANTHER" id="PTHR17695">
    <property type="entry name" value="SMALL SUBUNIT PROCESSOME COMPONENT 20 HOMOLOG"/>
    <property type="match status" value="1"/>
</dbReference>
<dbReference type="InterPro" id="IPR057525">
    <property type="entry name" value="UTP20_C"/>
</dbReference>
<evidence type="ECO:0000256" key="1">
    <source>
        <dbReference type="SAM" id="MobiDB-lite"/>
    </source>
</evidence>
<feature type="compositionally biased region" description="Basic residues" evidence="1">
    <location>
        <begin position="2708"/>
        <end position="2735"/>
    </location>
</feature>
<proteinExistence type="predicted"/>
<dbReference type="InterPro" id="IPR011430">
    <property type="entry name" value="UTP20_N"/>
</dbReference>
<evidence type="ECO:0000259" key="3">
    <source>
        <dbReference type="Pfam" id="PF20416"/>
    </source>
</evidence>
<dbReference type="InterPro" id="IPR016024">
    <property type="entry name" value="ARM-type_fold"/>
</dbReference>
<sequence length="2735" mass="309143">MATAKDAQAVKSLNKSPGRRRFVFQTFSQRVEEIEIDVFRSLHPLKSEPSEGSSFFRDCLVEWRFKFNLSVCMFSLVSMLLVDLISSFDGFKLYYSTYVVGSDLLFLHGGYASGALVGLPWYGFVPSSFPSQLSCFLTPFPCRACTRFSAINLPVVPGWSSASLRASPADSGKSPAISNWLIAALSRDLPEEFPQFLQRVADALAYLLKSGADREPEIIEQIFTSWSHIMMYLQKYLLRDVVHVLRVSAKLRYYPKDYVQEFMAEAVSFLLRSALTHRPDQFRKGTRKIMVEVAKKPLVHRKSGVSALLWYVMRGASLKLHSRAEQVLRLLMDDSTLKIGDKFVEGSQSVLEVVTIAFQRLCEELEPTELKLLFRCLFEEIKDAVSIGGSLHLCRLLSLLISTAHKDYIQKLYYQLMLEVVDLIMQKFVLTSGIENTEDHSSEVVDKLLQLMLCIVDGLCLADNGSVMSHVSVQWTPVFELRNKLRNSSLLTFIKQLLLKDPRIVHAFRRNILSVLSDLIDTSEEEVILLLLIFSERIEVHVQSSDLLDGTSSQQVSRICTDLQNAIGYWIVVINQIVHGDPSSIQLPENTLALLWGIISCHPFMSQAKSSLLLDFVEALDQLLAIEYGFHKHAWQSLIGAALSSFNKLSSGNLNREVVSTFLQVAARYKSSSQILSAVADFLDSMDRRTFQEETSSVVLHPELKATKAKESLALFAENLCHSDKVTRVSTLRILCHYQLLRCEHSSKDEPAEIGMKTEVSESCLANNQGCNVLQLLLSIEDTPLSITTSRKVILLISRIQMGLSGARIAGIYMPSVLYGVIGIFHNRFSYLWDPALDCIAVLISEYFDMTWDIFVQYLEQCESNFLGSHDQSDRSRSASTSKSSVLNLLIQSLQKVPTVAESRSQQIVPLFLKFIGYNVNDVVSVGSFNTQAVKGKEWKNVLKEWLTLLKLMRNPRSFYRSQFLKEVLQYRLLEENDAEIQMKVLDCLLNWKDDFLVPYYQHLKNLISSKSLREELTTWSLSKESNLIEQCHRSYLLPLVTRVLIPKVRKLKTLASRKHTSVHHRKAVLGFVAQLDVDELRLFFALLIKPLLSISQGLDGNHGMSKWFWSSPERSKDEFDSFMFLKYFTTDNIMAHSWKKRYAFLHVIEDILGVFDELHVKPYLDLLMGCVVRILCSCTSIIDSDLSVVETHSSLLTMHEKGGGAENQIMTSTAIKQFKELRSLCLKVISLVLKKYKDHELDCEFWDRFFNSVKPLIDGFKQEGASSVKPSSLFSCFLTMSGDYKLISLLCREKSLVPDIFSILTVPTASEAILSCVLKFVENLLNLDSELNGEDNAAKRILLPNLDSLISGLHCLFKFNNAARRSAFLLLFGFFSRCWFSVLGESGLGLMAWGGQRLLSKYIKDPSAASKFVDIMLPLLTKEVQSSDACVEALHVIQQMIPVLGSESTTEILNAVSPLLISVSLDLRMSVCDLLDALAGTDSSLIAVAKLVRGLNSTSAMEMGGLDYDSIIGAYEKISKDFFYTVKEKHALVILSHAVHDMSSEELILRQSAFRLLLSYIEFSAELLEREMKSDDRSWSESCIHQIINKFFFKHMGDAMNREASTQKGWFQVWIELLREMVLKLSMVPSLKSLMVLCSEDAEQDFFNNILHLQKHRRARALLRFRNFVISGSLSEVITIKVFVPLFFNMLFGLQRGKSENVRSACLEALASISGNMEWKSYYAFLMRCFREMSQKSDMQKVLLRLICLVLDHFHFIETYSGQEAEGSIVEESKTVLRRCSSSAEVTEIQECLLRNVLPKIQKLMASDSDNVNVHISIVALKLLKLLPGDVMELQLPSIVHRISNFLKNRLESIRDEARDALAACLKELGLEYLQFIVKVLRATLKRGYELHVLGYTLNFVLSKFLVNPVAGKLDYCLEDLLSVVENDILGDVSEEKEVDKIASKMKETRKLKSFETLKLIAQSITFKTHAVKLLSRVAIRLQRHLTPKVKLKLESMLNNIAAGIECNPSVNQPDLFIFLYDLIEDGITYEARTNTSSSVSNTNKKSGDGLIGKITTSGRLIYCSSQSSHLVKVFALGLLHSCMKKTKLHKMDEHVLSMLDPFIRLVTECLTSKYEDIISGALRCLAPLVGLPLPALKSEGDKIKTSLLVIAQGSMNGSPLMQSCLRLLTVLLRNPRINLSADQLHMVIQFPLFIDLQRNPSSIALSLLKAIVNQKHEKLVGHEIYDLVSRVAELMVTNQVESIRKICSQILLHYKHSSGRETVLEMLHAIVMKFPKPVLDEHSLEIFVRLVFCLANDNDNKVRSMTGAAIKLLIGHVSPHSLHSIIEYSFSWYLGGKQDLWSAAAQVLGFLVEVMKEDFQEHIHSVLPVMTSIFQSALGDLKNGSLDVSNEATWKGAYYSLIMLEKILHQFHDLCLGRDLENIWGIICELLVHPHMWLRNVLNRLVARYFTLVSEADGANHDKSLGTFFLMRPSRLFLVAVSLCCQLKAPLIDDAASTLITQNLTFVICALQSFLGPNKLVGDQSIWSAVEHHEQVRFVEAFQLLDSGKGGTMYASLTSGDNCQNAEENSDHRQPLLVSYLLKRMGKIALKLEAVQMKIVFNVFKAIPPKIIDPENLSSQPSDFQGYAYPLLLPLYKVCEGYAGKVIPDDVKQLAEEALETIRDTLGTNSFVQVYSHIRKSLKAKRDKRKQGEKVMAVVNPERNAQRKRRISVKNQANKRRRVTTMKMRKWVH</sequence>
<dbReference type="Pfam" id="PF07539">
    <property type="entry name" value="UTP20_N"/>
    <property type="match status" value="1"/>
</dbReference>
<protein>
    <recommendedName>
        <fullName evidence="7">ARM repeat superfamily protein</fullName>
    </recommendedName>
</protein>
<name>A0AAV6IV40_9ERIC</name>
<feature type="domain" description="U3 small nucleolar RNA-associated protein 20 C-terminal" evidence="4">
    <location>
        <begin position="2652"/>
        <end position="2725"/>
    </location>
</feature>
<dbReference type="EMBL" id="JACTNZ010000009">
    <property type="protein sequence ID" value="KAG5531384.1"/>
    <property type="molecule type" value="Genomic_DNA"/>
</dbReference>
<keyword evidence="6" id="KW-1185">Reference proteome</keyword>
<feature type="region of interest" description="Disordered" evidence="1">
    <location>
        <begin position="2705"/>
        <end position="2735"/>
    </location>
</feature>
<dbReference type="Proteomes" id="UP000823749">
    <property type="component" value="Chromosome 9"/>
</dbReference>
<evidence type="ECO:0000313" key="6">
    <source>
        <dbReference type="Proteomes" id="UP000823749"/>
    </source>
</evidence>
<evidence type="ECO:0000313" key="5">
    <source>
        <dbReference type="EMBL" id="KAG5531384.1"/>
    </source>
</evidence>
<organism evidence="5 6">
    <name type="scientific">Rhododendron griersonianum</name>
    <dbReference type="NCBI Taxonomy" id="479676"/>
    <lineage>
        <taxon>Eukaryota</taxon>
        <taxon>Viridiplantae</taxon>
        <taxon>Streptophyta</taxon>
        <taxon>Embryophyta</taxon>
        <taxon>Tracheophyta</taxon>
        <taxon>Spermatophyta</taxon>
        <taxon>Magnoliopsida</taxon>
        <taxon>eudicotyledons</taxon>
        <taxon>Gunneridae</taxon>
        <taxon>Pentapetalae</taxon>
        <taxon>asterids</taxon>
        <taxon>Ericales</taxon>
        <taxon>Ericaceae</taxon>
        <taxon>Ericoideae</taxon>
        <taxon>Rhodoreae</taxon>
        <taxon>Rhododendron</taxon>
    </lineage>
</organism>
<dbReference type="GO" id="GO:0032040">
    <property type="term" value="C:small-subunit processome"/>
    <property type="evidence" value="ECO:0007669"/>
    <property type="project" value="TreeGrafter"/>
</dbReference>
<comment type="caution">
    <text evidence="5">The sequence shown here is derived from an EMBL/GenBank/DDBJ whole genome shotgun (WGS) entry which is preliminary data.</text>
</comment>
<dbReference type="Gene3D" id="1.25.10.10">
    <property type="entry name" value="Leucine-rich Repeat Variant"/>
    <property type="match status" value="2"/>
</dbReference>
<dbReference type="Pfam" id="PF23099">
    <property type="entry name" value="UTP20_C"/>
    <property type="match status" value="1"/>
</dbReference>